<accession>A0A133KDD0</accession>
<comment type="caution">
    <text evidence="12">The sequence shown here is derived from an EMBL/GenBank/DDBJ whole genome shotgun (WGS) entry which is preliminary data.</text>
</comment>
<name>A0A133KDD0_9FIRM</name>
<dbReference type="CDD" id="cd03354">
    <property type="entry name" value="LbH_SAT"/>
    <property type="match status" value="1"/>
</dbReference>
<dbReference type="AlphaFoldDB" id="A0A133KDD0"/>
<sequence>MKMNSYKKYKEELIDNALRKDPALKSREEAALFSPGIRALMYHWYAHKLFLEGSLYEAQEIAYKSRIETGIEIHPGAKIGRRCYIDHGMGVVIGETAEIGDDCLIYHSVTLGGVSSKKGKRHPTVGNNVLIGAGAVLLGDIVIGDNVKIGANAVVLTDVPSNATAVGAPAKIIIKG</sequence>
<dbReference type="GO" id="GO:0009001">
    <property type="term" value="F:serine O-acetyltransferase activity"/>
    <property type="evidence" value="ECO:0007669"/>
    <property type="project" value="UniProtKB-EC"/>
</dbReference>
<dbReference type="FunFam" id="2.160.10.10:FF:000007">
    <property type="entry name" value="Serine acetyltransferase"/>
    <property type="match status" value="1"/>
</dbReference>
<evidence type="ECO:0000256" key="8">
    <source>
        <dbReference type="ARBA" id="ARBA00023192"/>
    </source>
</evidence>
<evidence type="ECO:0000313" key="13">
    <source>
        <dbReference type="Proteomes" id="UP000070383"/>
    </source>
</evidence>
<evidence type="ECO:0000256" key="6">
    <source>
        <dbReference type="ARBA" id="ARBA00022679"/>
    </source>
</evidence>
<dbReference type="Gene3D" id="2.160.10.10">
    <property type="entry name" value="Hexapeptide repeat proteins"/>
    <property type="match status" value="1"/>
</dbReference>
<evidence type="ECO:0000256" key="7">
    <source>
        <dbReference type="ARBA" id="ARBA00022737"/>
    </source>
</evidence>
<comment type="catalytic activity">
    <reaction evidence="10 11">
        <text>L-serine + acetyl-CoA = O-acetyl-L-serine + CoA</text>
        <dbReference type="Rhea" id="RHEA:24560"/>
        <dbReference type="ChEBI" id="CHEBI:33384"/>
        <dbReference type="ChEBI" id="CHEBI:57287"/>
        <dbReference type="ChEBI" id="CHEBI:57288"/>
        <dbReference type="ChEBI" id="CHEBI:58340"/>
        <dbReference type="EC" id="2.3.1.30"/>
    </reaction>
</comment>
<dbReference type="GO" id="GO:0006535">
    <property type="term" value="P:cysteine biosynthetic process from serine"/>
    <property type="evidence" value="ECO:0007669"/>
    <property type="project" value="InterPro"/>
</dbReference>
<dbReference type="SUPFAM" id="SSF51161">
    <property type="entry name" value="Trimeric LpxA-like enzymes"/>
    <property type="match status" value="1"/>
</dbReference>
<organism evidence="12 13">
    <name type="scientific">Anaerococcus tetradius</name>
    <dbReference type="NCBI Taxonomy" id="33036"/>
    <lineage>
        <taxon>Bacteria</taxon>
        <taxon>Bacillati</taxon>
        <taxon>Bacillota</taxon>
        <taxon>Tissierellia</taxon>
        <taxon>Tissierellales</taxon>
        <taxon>Peptoniphilaceae</taxon>
        <taxon>Anaerococcus</taxon>
    </lineage>
</organism>
<comment type="pathway">
    <text evidence="1">Amino-acid biosynthesis; L-cysteine biosynthesis; L-cysteine from L-serine: step 1/2.</text>
</comment>
<dbReference type="GO" id="GO:0005737">
    <property type="term" value="C:cytoplasm"/>
    <property type="evidence" value="ECO:0007669"/>
    <property type="project" value="InterPro"/>
</dbReference>
<reference evidence="13" key="1">
    <citation type="submission" date="2016-01" db="EMBL/GenBank/DDBJ databases">
        <authorList>
            <person name="Mitreva M."/>
            <person name="Pepin K.H."/>
            <person name="Mihindukulasuriya K.A."/>
            <person name="Fulton R."/>
            <person name="Fronick C."/>
            <person name="O'Laughlin M."/>
            <person name="Miner T."/>
            <person name="Herter B."/>
            <person name="Rosa B.A."/>
            <person name="Cordes M."/>
            <person name="Tomlinson C."/>
            <person name="Wollam A."/>
            <person name="Palsikar V.B."/>
            <person name="Mardis E.R."/>
            <person name="Wilson R.K."/>
        </authorList>
    </citation>
    <scope>NUCLEOTIDE SEQUENCE [LARGE SCALE GENOMIC DNA]</scope>
    <source>
        <strain evidence="13">MJR8151</strain>
    </source>
</reference>
<dbReference type="InterPro" id="IPR011004">
    <property type="entry name" value="Trimer_LpxA-like_sf"/>
</dbReference>
<evidence type="ECO:0000256" key="3">
    <source>
        <dbReference type="ARBA" id="ARBA00013266"/>
    </source>
</evidence>
<dbReference type="InterPro" id="IPR053376">
    <property type="entry name" value="Serine_acetyltransferase"/>
</dbReference>
<dbReference type="EC" id="2.3.1.30" evidence="3 11"/>
<dbReference type="PANTHER" id="PTHR42811">
    <property type="entry name" value="SERINE ACETYLTRANSFERASE"/>
    <property type="match status" value="1"/>
</dbReference>
<protein>
    <recommendedName>
        <fullName evidence="4 11">Serine acetyltransferase</fullName>
        <ecNumber evidence="3 11">2.3.1.30</ecNumber>
    </recommendedName>
</protein>
<keyword evidence="5" id="KW-0028">Amino-acid biosynthesis</keyword>
<dbReference type="PIRSF" id="PIRSF000441">
    <property type="entry name" value="CysE"/>
    <property type="match status" value="1"/>
</dbReference>
<evidence type="ECO:0000256" key="11">
    <source>
        <dbReference type="PIRNR" id="PIRNR000441"/>
    </source>
</evidence>
<dbReference type="UniPathway" id="UPA00136">
    <property type="reaction ID" value="UER00199"/>
</dbReference>
<evidence type="ECO:0000256" key="5">
    <source>
        <dbReference type="ARBA" id="ARBA00022605"/>
    </source>
</evidence>
<dbReference type="PROSITE" id="PS00101">
    <property type="entry name" value="HEXAPEP_TRANSFERASES"/>
    <property type="match status" value="1"/>
</dbReference>
<dbReference type="Proteomes" id="UP000070383">
    <property type="component" value="Unassembled WGS sequence"/>
</dbReference>
<keyword evidence="6 11" id="KW-0808">Transferase</keyword>
<keyword evidence="13" id="KW-1185">Reference proteome</keyword>
<dbReference type="InterPro" id="IPR045304">
    <property type="entry name" value="LbH_SAT"/>
</dbReference>
<dbReference type="InterPro" id="IPR018357">
    <property type="entry name" value="Hexapep_transf_CS"/>
</dbReference>
<dbReference type="STRING" id="33036.HMPREF3200_01294"/>
<keyword evidence="9 11" id="KW-0012">Acyltransferase</keyword>
<dbReference type="InterPro" id="IPR042122">
    <property type="entry name" value="Ser_AcTrfase_N_sf"/>
</dbReference>
<dbReference type="Gene3D" id="1.10.3130.10">
    <property type="entry name" value="serine acetyltransferase, domain 1"/>
    <property type="match status" value="1"/>
</dbReference>
<evidence type="ECO:0000256" key="9">
    <source>
        <dbReference type="ARBA" id="ARBA00023315"/>
    </source>
</evidence>
<dbReference type="EMBL" id="LRPM01000048">
    <property type="protein sequence ID" value="KWZ77474.1"/>
    <property type="molecule type" value="Genomic_DNA"/>
</dbReference>
<keyword evidence="7" id="KW-0677">Repeat</keyword>
<evidence type="ECO:0000256" key="2">
    <source>
        <dbReference type="ARBA" id="ARBA00007274"/>
    </source>
</evidence>
<dbReference type="Pfam" id="PF00132">
    <property type="entry name" value="Hexapep"/>
    <property type="match status" value="1"/>
</dbReference>
<evidence type="ECO:0000256" key="1">
    <source>
        <dbReference type="ARBA" id="ARBA00004876"/>
    </source>
</evidence>
<proteinExistence type="inferred from homology"/>
<dbReference type="InterPro" id="IPR001451">
    <property type="entry name" value="Hexapep"/>
</dbReference>
<comment type="similarity">
    <text evidence="2 11">Belongs to the transferase hexapeptide repeat family.</text>
</comment>
<dbReference type="NCBIfam" id="NF041874">
    <property type="entry name" value="EPS_EpsC"/>
    <property type="match status" value="1"/>
</dbReference>
<dbReference type="InterPro" id="IPR005881">
    <property type="entry name" value="Ser_O-AcTrfase"/>
</dbReference>
<evidence type="ECO:0000256" key="4">
    <source>
        <dbReference type="ARBA" id="ARBA00018522"/>
    </source>
</evidence>
<gene>
    <name evidence="12" type="ORF">HMPREF3200_01294</name>
</gene>
<dbReference type="PATRIC" id="fig|33036.3.peg.1282"/>
<evidence type="ECO:0000313" key="12">
    <source>
        <dbReference type="EMBL" id="KWZ77474.1"/>
    </source>
</evidence>
<keyword evidence="8" id="KW-0198">Cysteine biosynthesis</keyword>
<evidence type="ECO:0000256" key="10">
    <source>
        <dbReference type="ARBA" id="ARBA00049486"/>
    </source>
</evidence>